<sequence>MKLKVRVVHYRHDCWYADIDDAEDRQPDDPYWYADGCGSQAEAITLACAQLAALDQAVAAGTRLTRISEVLPLAG</sequence>
<organism evidence="1 2">
    <name type="scientific">Kribbella antiqua</name>
    <dbReference type="NCBI Taxonomy" id="2512217"/>
    <lineage>
        <taxon>Bacteria</taxon>
        <taxon>Bacillati</taxon>
        <taxon>Actinomycetota</taxon>
        <taxon>Actinomycetes</taxon>
        <taxon>Propionibacteriales</taxon>
        <taxon>Kribbellaceae</taxon>
        <taxon>Kribbella</taxon>
    </lineage>
</organism>
<reference evidence="1 2" key="1">
    <citation type="journal article" date="2015" name="Stand. Genomic Sci.">
        <title>Genomic Encyclopedia of Bacterial and Archaeal Type Strains, Phase III: the genomes of soil and plant-associated and newly described type strains.</title>
        <authorList>
            <person name="Whitman W.B."/>
            <person name="Woyke T."/>
            <person name="Klenk H.P."/>
            <person name="Zhou Y."/>
            <person name="Lilburn T.G."/>
            <person name="Beck B.J."/>
            <person name="De Vos P."/>
            <person name="Vandamme P."/>
            <person name="Eisen J.A."/>
            <person name="Garrity G."/>
            <person name="Hugenholtz P."/>
            <person name="Kyrpides N.C."/>
        </authorList>
    </citation>
    <scope>NUCLEOTIDE SEQUENCE [LARGE SCALE GENOMIC DNA]</scope>
    <source>
        <strain evidence="1 2">VKM Ac-2541</strain>
    </source>
</reference>
<dbReference type="RefSeq" id="WP_132155996.1">
    <property type="nucleotide sequence ID" value="NZ_SLWR01000015.1"/>
</dbReference>
<gene>
    <name evidence="1" type="ORF">EV646_11544</name>
</gene>
<keyword evidence="2" id="KW-1185">Reference proteome</keyword>
<dbReference type="EMBL" id="SLWR01000015">
    <property type="protein sequence ID" value="TCO41503.1"/>
    <property type="molecule type" value="Genomic_DNA"/>
</dbReference>
<evidence type="ECO:0000313" key="1">
    <source>
        <dbReference type="EMBL" id="TCO41503.1"/>
    </source>
</evidence>
<evidence type="ECO:0000313" key="2">
    <source>
        <dbReference type="Proteomes" id="UP000295573"/>
    </source>
</evidence>
<accession>A0A4R2IAJ9</accession>
<comment type="caution">
    <text evidence="1">The sequence shown here is derived from an EMBL/GenBank/DDBJ whole genome shotgun (WGS) entry which is preliminary data.</text>
</comment>
<dbReference type="Proteomes" id="UP000295573">
    <property type="component" value="Unassembled WGS sequence"/>
</dbReference>
<protein>
    <submittedName>
        <fullName evidence="1">Uncharacterized protein</fullName>
    </submittedName>
</protein>
<name>A0A4R2IAJ9_9ACTN</name>
<dbReference type="OrthoDB" id="3831010at2"/>
<proteinExistence type="predicted"/>
<dbReference type="AlphaFoldDB" id="A0A4R2IAJ9"/>